<dbReference type="RefSeq" id="WP_084371288.1">
    <property type="nucleotide sequence ID" value="NZ_FWYF01000001.1"/>
</dbReference>
<dbReference type="EMBL" id="FWYF01000001">
    <property type="protein sequence ID" value="SMD32634.1"/>
    <property type="molecule type" value="Genomic_DNA"/>
</dbReference>
<sequence length="292" mass="33370">MLKLIQFYFKIAAAIAPKMAGNQAFELFQRPLNKKIRQKEISFFKVAKSFKIKHYLEDIQCYELGNPSGQLVLLVHGWESNAASMSAIGLKLAEEGHHVILFNLPAHGFSKLRKANIKMCKEVFLEVINHLNPKQPFSVISHSFGSAVTSYALSKTTHQVDQLIFLTTPNSITKIFEDYSHFIGINQAAHEQLCIRAENILHEPLDGIRVDLLGEKIRYNHLLLIHDSEDKILPKSNSIDIYNQWPKSELKLLQRTGHYKMLWDQKVISLVLDQLSKGSNIKKEKSLYAMAF</sequence>
<accession>A0A1W2G803</accession>
<dbReference type="Gene3D" id="3.40.50.1820">
    <property type="entry name" value="alpha/beta hydrolase"/>
    <property type="match status" value="1"/>
</dbReference>
<dbReference type="Pfam" id="PF00561">
    <property type="entry name" value="Abhydrolase_1"/>
    <property type="match status" value="1"/>
</dbReference>
<dbReference type="GO" id="GO:0016787">
    <property type="term" value="F:hydrolase activity"/>
    <property type="evidence" value="ECO:0007669"/>
    <property type="project" value="UniProtKB-KW"/>
</dbReference>
<dbReference type="InterPro" id="IPR050266">
    <property type="entry name" value="AB_hydrolase_sf"/>
</dbReference>
<evidence type="ECO:0000313" key="2">
    <source>
        <dbReference type="EMBL" id="SMD32634.1"/>
    </source>
</evidence>
<dbReference type="Proteomes" id="UP000192472">
    <property type="component" value="Unassembled WGS sequence"/>
</dbReference>
<dbReference type="AlphaFoldDB" id="A0A1W2G803"/>
<protein>
    <submittedName>
        <fullName evidence="2">Alpha/beta hydrolase family protein</fullName>
    </submittedName>
</protein>
<dbReference type="SUPFAM" id="SSF53474">
    <property type="entry name" value="alpha/beta-Hydrolases"/>
    <property type="match status" value="1"/>
</dbReference>
<keyword evidence="2" id="KW-0378">Hydrolase</keyword>
<dbReference type="InterPro" id="IPR000073">
    <property type="entry name" value="AB_hydrolase_1"/>
</dbReference>
<feature type="domain" description="AB hydrolase-1" evidence="1">
    <location>
        <begin position="71"/>
        <end position="169"/>
    </location>
</feature>
<name>A0A1W2G803_REIFA</name>
<dbReference type="STRING" id="692418.SAMN04488029_0984"/>
<dbReference type="OrthoDB" id="9785847at2"/>
<dbReference type="PANTHER" id="PTHR43798">
    <property type="entry name" value="MONOACYLGLYCEROL LIPASE"/>
    <property type="match status" value="1"/>
</dbReference>
<evidence type="ECO:0000313" key="3">
    <source>
        <dbReference type="Proteomes" id="UP000192472"/>
    </source>
</evidence>
<proteinExistence type="predicted"/>
<gene>
    <name evidence="2" type="ORF">SAMN04488029_0984</name>
</gene>
<dbReference type="InterPro" id="IPR029058">
    <property type="entry name" value="AB_hydrolase_fold"/>
</dbReference>
<organism evidence="2 3">
    <name type="scientific">Reichenbachiella faecimaris</name>
    <dbReference type="NCBI Taxonomy" id="692418"/>
    <lineage>
        <taxon>Bacteria</taxon>
        <taxon>Pseudomonadati</taxon>
        <taxon>Bacteroidota</taxon>
        <taxon>Cytophagia</taxon>
        <taxon>Cytophagales</taxon>
        <taxon>Reichenbachiellaceae</taxon>
        <taxon>Reichenbachiella</taxon>
    </lineage>
</organism>
<reference evidence="2 3" key="1">
    <citation type="submission" date="2017-04" db="EMBL/GenBank/DDBJ databases">
        <authorList>
            <person name="Afonso C.L."/>
            <person name="Miller P.J."/>
            <person name="Scott M.A."/>
            <person name="Spackman E."/>
            <person name="Goraichik I."/>
            <person name="Dimitrov K.M."/>
            <person name="Suarez D.L."/>
            <person name="Swayne D.E."/>
        </authorList>
    </citation>
    <scope>NUCLEOTIDE SEQUENCE [LARGE SCALE GENOMIC DNA]</scope>
    <source>
        <strain evidence="2 3">DSM 26133</strain>
    </source>
</reference>
<evidence type="ECO:0000259" key="1">
    <source>
        <dbReference type="Pfam" id="PF00561"/>
    </source>
</evidence>
<keyword evidence="3" id="KW-1185">Reference proteome</keyword>